<feature type="region of interest" description="Disordered" evidence="13">
    <location>
        <begin position="169"/>
        <end position="188"/>
    </location>
</feature>
<dbReference type="GO" id="GO:0003725">
    <property type="term" value="F:double-stranded RNA binding"/>
    <property type="evidence" value="ECO:0007669"/>
    <property type="project" value="InterPro"/>
</dbReference>
<feature type="binding site" evidence="12">
    <location>
        <position position="122"/>
    </location>
    <ligand>
        <name>L-threonine</name>
        <dbReference type="ChEBI" id="CHEBI:57926"/>
    </ligand>
</feature>
<evidence type="ECO:0000256" key="13">
    <source>
        <dbReference type="SAM" id="MobiDB-lite"/>
    </source>
</evidence>
<feature type="binding site" evidence="12">
    <location>
        <position position="59"/>
    </location>
    <ligand>
        <name>ATP</name>
        <dbReference type="ChEBI" id="CHEBI:30616"/>
    </ligand>
</feature>
<dbReference type="GO" id="GO:0005524">
    <property type="term" value="F:ATP binding"/>
    <property type="evidence" value="ECO:0007669"/>
    <property type="project" value="UniProtKB-KW"/>
</dbReference>
<keyword evidence="4" id="KW-0963">Cytoplasm</keyword>
<dbReference type="InterPro" id="IPR006070">
    <property type="entry name" value="Sua5-like_dom"/>
</dbReference>
<evidence type="ECO:0000256" key="5">
    <source>
        <dbReference type="ARBA" id="ARBA00022679"/>
    </source>
</evidence>
<organism evidence="15 16">
    <name type="scientific">Arthrobacter rhombi</name>
    <dbReference type="NCBI Taxonomy" id="71253"/>
    <lineage>
        <taxon>Bacteria</taxon>
        <taxon>Bacillati</taxon>
        <taxon>Actinomycetota</taxon>
        <taxon>Actinomycetes</taxon>
        <taxon>Micrococcales</taxon>
        <taxon>Micrococcaceae</taxon>
        <taxon>Arthrobacter</taxon>
    </lineage>
</organism>
<dbReference type="PIRSF" id="PIRSF004930">
    <property type="entry name" value="Tln_factor_SUA5"/>
    <property type="match status" value="1"/>
</dbReference>
<evidence type="ECO:0000259" key="14">
    <source>
        <dbReference type="PROSITE" id="PS51163"/>
    </source>
</evidence>
<comment type="similarity">
    <text evidence="2">Belongs to the SUA5 family.</text>
</comment>
<comment type="subcellular location">
    <subcellularLocation>
        <location evidence="1">Cytoplasm</location>
    </subcellularLocation>
</comment>
<protein>
    <recommendedName>
        <fullName evidence="10">L-threonylcarbamoyladenylate synthase</fullName>
        <ecNumber evidence="3">2.7.7.87</ecNumber>
    </recommendedName>
    <alternativeName>
        <fullName evidence="10">L-threonylcarbamoyladenylate synthase</fullName>
    </alternativeName>
</protein>
<feature type="binding site" evidence="12">
    <location>
        <position position="36"/>
    </location>
    <ligand>
        <name>L-threonine</name>
        <dbReference type="ChEBI" id="CHEBI:57926"/>
    </ligand>
</feature>
<dbReference type="Gene3D" id="3.90.870.10">
    <property type="entry name" value="DHBP synthase"/>
    <property type="match status" value="1"/>
</dbReference>
<accession>A0A1R4GDC6</accession>
<keyword evidence="7" id="KW-0548">Nucleotidyltransferase</keyword>
<dbReference type="InterPro" id="IPR017945">
    <property type="entry name" value="DHBP_synth_RibB-like_a/b_dom"/>
</dbReference>
<evidence type="ECO:0000256" key="10">
    <source>
        <dbReference type="ARBA" id="ARBA00029774"/>
    </source>
</evidence>
<feature type="binding site" evidence="12">
    <location>
        <position position="189"/>
    </location>
    <ligand>
        <name>L-threonine</name>
        <dbReference type="ChEBI" id="CHEBI:57926"/>
    </ligand>
</feature>
<gene>
    <name evidence="15" type="ORF">FM101_09715</name>
</gene>
<dbReference type="NCBIfam" id="TIGR00057">
    <property type="entry name" value="L-threonylcarbamoyladenylate synthase"/>
    <property type="match status" value="1"/>
</dbReference>
<evidence type="ECO:0000313" key="15">
    <source>
        <dbReference type="EMBL" id="SJM66188.1"/>
    </source>
</evidence>
<sequence>MTERFDCTTEPARSEGIAAAQTAITAKQCIVMPTDTVYGIAADAFSAQAVATLLAAKGRGRNMPPPVLIARVGTMDGLAAEVPEDARLLANFFWPGALTLILRSQPSLSWDLGDTRGTVALRIPDDSVARDLLKETGPLAVSSANRSGQPAATTAAEAEEMLGESVSVYLDEGPRPPEQEGLETSSLPSTIVDCTGDVLRVVRQGALSLAELRERVPSLLGIDESGPDAANVQAEPEGSGVELKEDDDAGEPGTPPATA</sequence>
<dbReference type="GO" id="GO:0006450">
    <property type="term" value="P:regulation of translational fidelity"/>
    <property type="evidence" value="ECO:0007669"/>
    <property type="project" value="TreeGrafter"/>
</dbReference>
<dbReference type="Proteomes" id="UP000195913">
    <property type="component" value="Unassembled WGS sequence"/>
</dbReference>
<dbReference type="GO" id="GO:0061710">
    <property type="term" value="F:L-threonylcarbamoyladenylate synthase"/>
    <property type="evidence" value="ECO:0007669"/>
    <property type="project" value="UniProtKB-EC"/>
</dbReference>
<evidence type="ECO:0000256" key="2">
    <source>
        <dbReference type="ARBA" id="ARBA00007663"/>
    </source>
</evidence>
<dbReference type="GO" id="GO:0000049">
    <property type="term" value="F:tRNA binding"/>
    <property type="evidence" value="ECO:0007669"/>
    <property type="project" value="TreeGrafter"/>
</dbReference>
<dbReference type="PANTHER" id="PTHR17490:SF16">
    <property type="entry name" value="THREONYLCARBAMOYL-AMP SYNTHASE"/>
    <property type="match status" value="1"/>
</dbReference>
<dbReference type="EC" id="2.7.7.87" evidence="3"/>
<feature type="domain" description="YrdC-like" evidence="14">
    <location>
        <begin position="14"/>
        <end position="207"/>
    </location>
</feature>
<dbReference type="PANTHER" id="PTHR17490">
    <property type="entry name" value="SUA5"/>
    <property type="match status" value="1"/>
</dbReference>
<evidence type="ECO:0000256" key="6">
    <source>
        <dbReference type="ARBA" id="ARBA00022694"/>
    </source>
</evidence>
<dbReference type="GO" id="GO:0005737">
    <property type="term" value="C:cytoplasm"/>
    <property type="evidence" value="ECO:0007669"/>
    <property type="project" value="UniProtKB-SubCell"/>
</dbReference>
<evidence type="ECO:0000256" key="9">
    <source>
        <dbReference type="ARBA" id="ARBA00022840"/>
    </source>
</evidence>
<keyword evidence="16" id="KW-1185">Reference proteome</keyword>
<keyword evidence="9 12" id="KW-0067">ATP-binding</keyword>
<feature type="binding site" evidence="12">
    <location>
        <position position="203"/>
    </location>
    <ligand>
        <name>ATP</name>
        <dbReference type="ChEBI" id="CHEBI:30616"/>
    </ligand>
</feature>
<evidence type="ECO:0000313" key="16">
    <source>
        <dbReference type="Proteomes" id="UP000195913"/>
    </source>
</evidence>
<feature type="binding site" evidence="12">
    <location>
        <position position="118"/>
    </location>
    <ligand>
        <name>ATP</name>
        <dbReference type="ChEBI" id="CHEBI:30616"/>
    </ligand>
</feature>
<dbReference type="InterPro" id="IPR010923">
    <property type="entry name" value="T(6)A37_SUA5"/>
</dbReference>
<dbReference type="PROSITE" id="PS51163">
    <property type="entry name" value="YRDC"/>
    <property type="match status" value="1"/>
</dbReference>
<evidence type="ECO:0000256" key="11">
    <source>
        <dbReference type="ARBA" id="ARBA00048366"/>
    </source>
</evidence>
<evidence type="ECO:0000256" key="4">
    <source>
        <dbReference type="ARBA" id="ARBA00022490"/>
    </source>
</evidence>
<proteinExistence type="inferred from homology"/>
<feature type="region of interest" description="Disordered" evidence="13">
    <location>
        <begin position="221"/>
        <end position="259"/>
    </location>
</feature>
<evidence type="ECO:0000256" key="12">
    <source>
        <dbReference type="PIRSR" id="PIRSR004930-1"/>
    </source>
</evidence>
<dbReference type="Pfam" id="PF01300">
    <property type="entry name" value="Sua5_yciO_yrdC"/>
    <property type="match status" value="1"/>
</dbReference>
<dbReference type="AlphaFoldDB" id="A0A1R4GDC6"/>
<comment type="catalytic activity">
    <reaction evidence="11">
        <text>L-threonine + hydrogencarbonate + ATP = L-threonylcarbamoyladenylate + diphosphate + H2O</text>
        <dbReference type="Rhea" id="RHEA:36407"/>
        <dbReference type="ChEBI" id="CHEBI:15377"/>
        <dbReference type="ChEBI" id="CHEBI:17544"/>
        <dbReference type="ChEBI" id="CHEBI:30616"/>
        <dbReference type="ChEBI" id="CHEBI:33019"/>
        <dbReference type="ChEBI" id="CHEBI:57926"/>
        <dbReference type="ChEBI" id="CHEBI:73682"/>
        <dbReference type="EC" id="2.7.7.87"/>
    </reaction>
</comment>
<dbReference type="EMBL" id="FUHW01000033">
    <property type="protein sequence ID" value="SJM66188.1"/>
    <property type="molecule type" value="Genomic_DNA"/>
</dbReference>
<keyword evidence="8 12" id="KW-0547">Nucleotide-binding</keyword>
<evidence type="ECO:0000256" key="1">
    <source>
        <dbReference type="ARBA" id="ARBA00004496"/>
    </source>
</evidence>
<evidence type="ECO:0000256" key="3">
    <source>
        <dbReference type="ARBA" id="ARBA00012584"/>
    </source>
</evidence>
<keyword evidence="5" id="KW-0808">Transferase</keyword>
<feature type="binding site" evidence="12">
    <location>
        <position position="143"/>
    </location>
    <ligand>
        <name>ATP</name>
        <dbReference type="ChEBI" id="CHEBI:30616"/>
    </ligand>
</feature>
<keyword evidence="6" id="KW-0819">tRNA processing</keyword>
<dbReference type="InterPro" id="IPR050156">
    <property type="entry name" value="TC-AMP_synthase_SUA5"/>
</dbReference>
<reference evidence="15 16" key="1">
    <citation type="submission" date="2017-02" db="EMBL/GenBank/DDBJ databases">
        <authorList>
            <person name="Peterson S.W."/>
        </authorList>
    </citation>
    <scope>NUCLEOTIDE SEQUENCE [LARGE SCALE GENOMIC DNA]</scope>
    <source>
        <strain evidence="15 16">B Ar 00.02</strain>
    </source>
</reference>
<dbReference type="GO" id="GO:0008033">
    <property type="term" value="P:tRNA processing"/>
    <property type="evidence" value="ECO:0007669"/>
    <property type="project" value="UniProtKB-KW"/>
</dbReference>
<evidence type="ECO:0000256" key="8">
    <source>
        <dbReference type="ARBA" id="ARBA00022741"/>
    </source>
</evidence>
<evidence type="ECO:0000256" key="7">
    <source>
        <dbReference type="ARBA" id="ARBA00022695"/>
    </source>
</evidence>
<dbReference type="SUPFAM" id="SSF55821">
    <property type="entry name" value="YrdC/RibB"/>
    <property type="match status" value="1"/>
</dbReference>
<name>A0A1R4GDC6_9MICC</name>